<dbReference type="InterPro" id="IPR002934">
    <property type="entry name" value="Polymerase_NTP_transf_dom"/>
</dbReference>
<organism evidence="2 3">
    <name type="scientific">Deinococcus aluminii</name>
    <dbReference type="NCBI Taxonomy" id="1656885"/>
    <lineage>
        <taxon>Bacteria</taxon>
        <taxon>Thermotogati</taxon>
        <taxon>Deinococcota</taxon>
        <taxon>Deinococci</taxon>
        <taxon>Deinococcales</taxon>
        <taxon>Deinococcaceae</taxon>
        <taxon>Deinococcus</taxon>
    </lineage>
</organism>
<accession>A0ABP9XIA8</accession>
<sequence length="225" mass="25462">MTFRMPDLSFVQHGVHRRLLAEEVARALEAGALGLMLCGSVARGTARPTSDLDLRLYWPEARPFEAEEHGGILIERRGHTLTRGREQVEAGRAELYAWVEGRLLHDPSGELARLQREAEERLAAYRTPPEERHALRYWLSTVLYKLEGASQEQMAFLVHTNTWKLAEALCAVNDCPIPPATLLWETLPGLSWQPEGDWLCRLLLGEAEVRQATFGEVAAWLLCRL</sequence>
<keyword evidence="3" id="KW-1185">Reference proteome</keyword>
<protein>
    <recommendedName>
        <fullName evidence="1">Polymerase nucleotidyl transferase domain-containing protein</fullName>
    </recommendedName>
</protein>
<comment type="caution">
    <text evidence="2">The sequence shown here is derived from an EMBL/GenBank/DDBJ whole genome shotgun (WGS) entry which is preliminary data.</text>
</comment>
<reference evidence="2 3" key="1">
    <citation type="submission" date="2024-02" db="EMBL/GenBank/DDBJ databases">
        <title>Deinococcus aluminii NBRC 112889.</title>
        <authorList>
            <person name="Ichikawa N."/>
            <person name="Katano-Makiyama Y."/>
            <person name="Hidaka K."/>
        </authorList>
    </citation>
    <scope>NUCLEOTIDE SEQUENCE [LARGE SCALE GENOMIC DNA]</scope>
    <source>
        <strain evidence="2 3">NBRC 112889</strain>
    </source>
</reference>
<dbReference type="Proteomes" id="UP001404956">
    <property type="component" value="Unassembled WGS sequence"/>
</dbReference>
<dbReference type="CDD" id="cd05403">
    <property type="entry name" value="NT_KNTase_like"/>
    <property type="match status" value="1"/>
</dbReference>
<dbReference type="EMBL" id="BAABRV010000015">
    <property type="protein sequence ID" value="GAA5535096.1"/>
    <property type="molecule type" value="Genomic_DNA"/>
</dbReference>
<name>A0ABP9XIA8_9DEIO</name>
<dbReference type="SUPFAM" id="SSF81301">
    <property type="entry name" value="Nucleotidyltransferase"/>
    <property type="match status" value="1"/>
</dbReference>
<gene>
    <name evidence="2" type="ORF">Dalu01_03518</name>
</gene>
<dbReference type="InterPro" id="IPR043519">
    <property type="entry name" value="NT_sf"/>
</dbReference>
<evidence type="ECO:0000313" key="2">
    <source>
        <dbReference type="EMBL" id="GAA5535096.1"/>
    </source>
</evidence>
<dbReference type="Gene3D" id="3.30.460.10">
    <property type="entry name" value="Beta Polymerase, domain 2"/>
    <property type="match status" value="1"/>
</dbReference>
<feature type="domain" description="Polymerase nucleotidyl transferase" evidence="1">
    <location>
        <begin position="33"/>
        <end position="63"/>
    </location>
</feature>
<evidence type="ECO:0000313" key="3">
    <source>
        <dbReference type="Proteomes" id="UP001404956"/>
    </source>
</evidence>
<evidence type="ECO:0000259" key="1">
    <source>
        <dbReference type="Pfam" id="PF01909"/>
    </source>
</evidence>
<dbReference type="Pfam" id="PF01909">
    <property type="entry name" value="NTP_transf_2"/>
    <property type="match status" value="1"/>
</dbReference>
<proteinExistence type="predicted"/>